<dbReference type="Pfam" id="PF00581">
    <property type="entry name" value="Rhodanese"/>
    <property type="match status" value="1"/>
</dbReference>
<organism evidence="3 4">
    <name type="scientific">Tissierella pigra</name>
    <dbReference type="NCBI Taxonomy" id="2607614"/>
    <lineage>
        <taxon>Bacteria</taxon>
        <taxon>Bacillati</taxon>
        <taxon>Bacillota</taxon>
        <taxon>Tissierellia</taxon>
        <taxon>Tissierellales</taxon>
        <taxon>Tissierellaceae</taxon>
        <taxon>Tissierella</taxon>
    </lineage>
</organism>
<keyword evidence="4" id="KW-1185">Reference proteome</keyword>
<name>A0A6N7Y2R6_9FIRM</name>
<evidence type="ECO:0000259" key="2">
    <source>
        <dbReference type="PROSITE" id="PS50206"/>
    </source>
</evidence>
<evidence type="ECO:0000256" key="1">
    <source>
        <dbReference type="ARBA" id="ARBA00023266"/>
    </source>
</evidence>
<dbReference type="InterPro" id="IPR001763">
    <property type="entry name" value="Rhodanese-like_dom"/>
</dbReference>
<gene>
    <name evidence="3" type="primary">mnmH</name>
    <name evidence="3" type="ORF">FYJ83_16560</name>
</gene>
<dbReference type="NCBIfam" id="TIGR03167">
    <property type="entry name" value="tRNA_sel_U_synt"/>
    <property type="match status" value="1"/>
</dbReference>
<dbReference type="RefSeq" id="WP_154442513.1">
    <property type="nucleotide sequence ID" value="NZ_JAHLPJ010000001.1"/>
</dbReference>
<dbReference type="PROSITE" id="PS50206">
    <property type="entry name" value="RHODANESE_3"/>
    <property type="match status" value="1"/>
</dbReference>
<reference evidence="3 4" key="1">
    <citation type="submission" date="2019-09" db="EMBL/GenBank/DDBJ databases">
        <title>In-depth cultivation of the pig gut microbiome towards novel bacterial diversity and tailored functional studies.</title>
        <authorList>
            <person name="Wylensek D."/>
            <person name="Hitch T.C.A."/>
            <person name="Clavel T."/>
        </authorList>
    </citation>
    <scope>NUCLEOTIDE SEQUENCE [LARGE SCALE GENOMIC DNA]</scope>
    <source>
        <strain evidence="3 4">WCA3-693-APC-4?</strain>
    </source>
</reference>
<dbReference type="Proteomes" id="UP000469523">
    <property type="component" value="Unassembled WGS sequence"/>
</dbReference>
<dbReference type="EMBL" id="VUNQ01000053">
    <property type="protein sequence ID" value="MSU03075.1"/>
    <property type="molecule type" value="Genomic_DNA"/>
</dbReference>
<dbReference type="SUPFAM" id="SSF52540">
    <property type="entry name" value="P-loop containing nucleoside triphosphate hydrolases"/>
    <property type="match status" value="1"/>
</dbReference>
<dbReference type="PANTHER" id="PTHR30401">
    <property type="entry name" value="TRNA 2-SELENOURIDINE SYNTHASE"/>
    <property type="match status" value="1"/>
</dbReference>
<dbReference type="NCBIfam" id="NF008750">
    <property type="entry name" value="PRK11784.1-2"/>
    <property type="match status" value="1"/>
</dbReference>
<dbReference type="SMART" id="SM00450">
    <property type="entry name" value="RHOD"/>
    <property type="match status" value="1"/>
</dbReference>
<dbReference type="Gene3D" id="3.40.250.10">
    <property type="entry name" value="Rhodanese-like domain"/>
    <property type="match status" value="1"/>
</dbReference>
<dbReference type="NCBIfam" id="NF008752">
    <property type="entry name" value="PRK11784.1-4"/>
    <property type="match status" value="1"/>
</dbReference>
<dbReference type="InterPro" id="IPR058840">
    <property type="entry name" value="AAA_SelU"/>
</dbReference>
<dbReference type="Pfam" id="PF26341">
    <property type="entry name" value="AAA_SelU"/>
    <property type="match status" value="1"/>
</dbReference>
<sequence length="345" mass="39906">MFRVIDYEDIDKNRIDENHIIIDLRSPSEYESATIPRAINIPIFSNKERELIGTVYKNESIDKAKKIGVKVVSEKLPSIYEEVSKLDREYNNLVFFCSRGGYRSSSLVALFKSIGINAIKLDNGYKGYRKYINDHLPNIVKDIQFVVLYGNTGTGKTDILKELENQGMDVLDLEGCANHRGSLLGSVGLGKQNSQKMFESLVYDSLSKRKTNLVFVEGESRRIGKDMIPVYIYEAMNNGIGIKIQATMENRVYNLSKDYVHDTDNELIVSLNNLRKYLGDNNIDKYIELIKNHRYKEVIEELMIKYYDPMYEHKNRNYKKIFNNNNAKETAEEIIKWSENIKSSK</sequence>
<dbReference type="InterPro" id="IPR036873">
    <property type="entry name" value="Rhodanese-like_dom_sf"/>
</dbReference>
<accession>A0A6N7Y2R6</accession>
<dbReference type="GO" id="GO:0002098">
    <property type="term" value="P:tRNA wobble uridine modification"/>
    <property type="evidence" value="ECO:0007669"/>
    <property type="project" value="InterPro"/>
</dbReference>
<dbReference type="InterPro" id="IPR027417">
    <property type="entry name" value="P-loop_NTPase"/>
</dbReference>
<proteinExistence type="predicted"/>
<evidence type="ECO:0000313" key="3">
    <source>
        <dbReference type="EMBL" id="MSU03075.1"/>
    </source>
</evidence>
<comment type="caution">
    <text evidence="3">The sequence shown here is derived from an EMBL/GenBank/DDBJ whole genome shotgun (WGS) entry which is preliminary data.</text>
</comment>
<dbReference type="PANTHER" id="PTHR30401:SF0">
    <property type="entry name" value="TRNA 2-SELENOURIDINE SYNTHASE"/>
    <property type="match status" value="1"/>
</dbReference>
<dbReference type="SUPFAM" id="SSF52821">
    <property type="entry name" value="Rhodanese/Cell cycle control phosphatase"/>
    <property type="match status" value="1"/>
</dbReference>
<dbReference type="InterPro" id="IPR017582">
    <property type="entry name" value="SelU"/>
</dbReference>
<feature type="domain" description="Rhodanese" evidence="2">
    <location>
        <begin position="15"/>
        <end position="137"/>
    </location>
</feature>
<dbReference type="GO" id="GO:0043828">
    <property type="term" value="F:tRNA 2-selenouridine synthase activity"/>
    <property type="evidence" value="ECO:0007669"/>
    <property type="project" value="InterPro"/>
</dbReference>
<protein>
    <submittedName>
        <fullName evidence="3">tRNA 2-selenouridine(34) synthase MnmH</fullName>
    </submittedName>
</protein>
<evidence type="ECO:0000313" key="4">
    <source>
        <dbReference type="Proteomes" id="UP000469523"/>
    </source>
</evidence>
<dbReference type="AlphaFoldDB" id="A0A6N7Y2R6"/>
<keyword evidence="1" id="KW-0711">Selenium</keyword>